<geneLocation type="chloroplast" evidence="1"/>
<organism evidence="1">
    <name type="scientific">Dasyclonium flaccidum</name>
    <dbReference type="NCBI Taxonomy" id="2007274"/>
    <lineage>
        <taxon>Eukaryota</taxon>
        <taxon>Rhodophyta</taxon>
        <taxon>Florideophyceae</taxon>
        <taxon>Rhodymeniophycidae</taxon>
        <taxon>Ceramiales</taxon>
        <taxon>Rhodomelaceae</taxon>
        <taxon>Polyzonieae</taxon>
        <taxon>Dasyclonium</taxon>
    </lineage>
</organism>
<reference evidence="1" key="1">
    <citation type="journal article" date="2017" name="J. Phycol.">
        <title>Analysis of chloroplast genomes and a supermatrix inform reclassification of the Rhodomelaceae (Rhodophyta).</title>
        <authorList>
            <person name="Diaz-Tapia P."/>
            <person name="Maggs C.A."/>
            <person name="West J.A."/>
            <person name="Verbruggen H."/>
        </authorList>
    </citation>
    <scope>NUCLEOTIDE SEQUENCE</scope>
    <source>
        <strain evidence="1">PD1087</strain>
    </source>
</reference>
<evidence type="ECO:0000313" key="1">
    <source>
        <dbReference type="EMBL" id="ARW66592.1"/>
    </source>
</evidence>
<protein>
    <submittedName>
        <fullName evidence="1">Uncharacterized protein</fullName>
    </submittedName>
</protein>
<dbReference type="EMBL" id="MF101443">
    <property type="protein sequence ID" value="ARW66592.1"/>
    <property type="molecule type" value="Genomic_DNA"/>
</dbReference>
<name>A0A1Z1ML57_9FLOR</name>
<keyword evidence="1" id="KW-0934">Plastid</keyword>
<dbReference type="RefSeq" id="YP_009397406.1">
    <property type="nucleotide sequence ID" value="NC_035287.1"/>
</dbReference>
<proteinExistence type="predicted"/>
<accession>A0A1Z1ML57</accession>
<keyword evidence="1" id="KW-0150">Chloroplast</keyword>
<gene>
    <name evidence="1" type="primary">ycf80</name>
</gene>
<dbReference type="GeneID" id="33359763"/>
<dbReference type="AlphaFoldDB" id="A0A1Z1ML57"/>
<sequence length="485" mass="57729">MILFNLILHHIMFQNYCNYNNHLIFKLNEKRESYTKIRINQLVNSRRNKLLCIVIPSSTNFSNKLANEFLSNRRNNDFIYRNFWQKFINKYLQETIFISAVNPLSDAYINQLKTSGLSVYQGNDYKNFLLKFSKDLFNGTIDVSLVNNIKGDSTTISEKYSNYIRYNWFKLFSISNFISNIGNINKNILFNRNIKYESLPLFILINNQNQFIMSESSDKLLSYKNNSNFMLNFFKESILKNYSHKKSYTGLLFINPEDSLEYRSYINFEYNKSTRNNSLKSIITSIGFYYHLLNLSYSDTEFRLIPDLVEVGKLLSQYRKYSNLSFDIDQKYGSNYFQGQPIYSIQPVTVKDKNTNCRKKVYYSYHLNKNNNIIEYKAIFLNYQTALSAWKKFVEDNSYYNLPAKPQLYVSNLETFLKKNQNNEINDQIIFIPSFKTYNFINNHFKLRTKNSNSIKKIAINVSLYTKTIFYRLIWSLTSRQPINW</sequence>